<evidence type="ECO:0000313" key="4">
    <source>
        <dbReference type="Proteomes" id="UP001327093"/>
    </source>
</evidence>
<sequence length="286" mass="32090">MRYRIWAVFLLLATLRHTHTPAYCGYRDDALRALVQRMTDRPVWSYWRRENRWGMLRNSPDPIGGPANVMYSGYLLLMLSAYRQATGDDSFDEPGALRFRWDDGTEFAYSHTDIAEHVSANFQRSPLVLWPCEPGLVFPFCNSVALAGLRMYDTAAGTRHAEAVAPRFLHRLRTEFTAPDGDICTLQATRLGITARSARGSRTRRRSRRCSRRSTRTSLGAPGSCCWPKSSSPAGTSAPIGQAVRHRPTRTGVAAPTARTPWPGACSWPAPDLEPHHHLRLTPDSR</sequence>
<accession>A0ABU6ACH0</accession>
<dbReference type="Proteomes" id="UP001327093">
    <property type="component" value="Unassembled WGS sequence"/>
</dbReference>
<evidence type="ECO:0000259" key="2">
    <source>
        <dbReference type="Pfam" id="PF18566"/>
    </source>
</evidence>
<organism evidence="3 4">
    <name type="scientific">Saccharopolyspora mangrovi</name>
    <dbReference type="NCBI Taxonomy" id="3082379"/>
    <lineage>
        <taxon>Bacteria</taxon>
        <taxon>Bacillati</taxon>
        <taxon>Actinomycetota</taxon>
        <taxon>Actinomycetes</taxon>
        <taxon>Pseudonocardiales</taxon>
        <taxon>Pseudonocardiaceae</taxon>
        <taxon>Saccharopolyspora</taxon>
    </lineage>
</organism>
<keyword evidence="4" id="KW-1185">Reference proteome</keyword>
<dbReference type="InterPro" id="IPR041411">
    <property type="entry name" value="Ldi"/>
</dbReference>
<feature type="compositionally biased region" description="Basic and acidic residues" evidence="1">
    <location>
        <begin position="273"/>
        <end position="286"/>
    </location>
</feature>
<feature type="domain" description="Linalool dehydratase/isomerase" evidence="2">
    <location>
        <begin position="2"/>
        <end position="196"/>
    </location>
</feature>
<evidence type="ECO:0000313" key="3">
    <source>
        <dbReference type="EMBL" id="MEB3369234.1"/>
    </source>
</evidence>
<protein>
    <recommendedName>
        <fullName evidence="2">Linalool dehydratase/isomerase domain-containing protein</fullName>
    </recommendedName>
</protein>
<dbReference type="EMBL" id="JAWLNX010000011">
    <property type="protein sequence ID" value="MEB3369234.1"/>
    <property type="molecule type" value="Genomic_DNA"/>
</dbReference>
<comment type="caution">
    <text evidence="3">The sequence shown here is derived from an EMBL/GenBank/DDBJ whole genome shotgun (WGS) entry which is preliminary data.</text>
</comment>
<evidence type="ECO:0000256" key="1">
    <source>
        <dbReference type="SAM" id="MobiDB-lite"/>
    </source>
</evidence>
<name>A0ABU6ACH0_9PSEU</name>
<proteinExistence type="predicted"/>
<feature type="region of interest" description="Disordered" evidence="1">
    <location>
        <begin position="196"/>
        <end position="286"/>
    </location>
</feature>
<reference evidence="3 4" key="1">
    <citation type="submission" date="2023-10" db="EMBL/GenBank/DDBJ databases">
        <title>Saccharopolyspora sp. nov., isolated from mangrove soil.</title>
        <authorList>
            <person name="Lu Y."/>
            <person name="Liu W."/>
        </authorList>
    </citation>
    <scope>NUCLEOTIDE SEQUENCE [LARGE SCALE GENOMIC DNA]</scope>
    <source>
        <strain evidence="3 4">S2-29</strain>
    </source>
</reference>
<gene>
    <name evidence="3" type="ORF">R4I43_17635</name>
</gene>
<dbReference type="RefSeq" id="WP_324266723.1">
    <property type="nucleotide sequence ID" value="NZ_JAWLNX010000011.1"/>
</dbReference>
<feature type="compositionally biased region" description="Basic residues" evidence="1">
    <location>
        <begin position="199"/>
        <end position="215"/>
    </location>
</feature>
<dbReference type="Pfam" id="PF18566">
    <property type="entry name" value="Ldi"/>
    <property type="match status" value="1"/>
</dbReference>